<protein>
    <submittedName>
        <fullName evidence="2">Uncharacterized protein</fullName>
    </submittedName>
</protein>
<evidence type="ECO:0000313" key="3">
    <source>
        <dbReference type="Proteomes" id="UP000265520"/>
    </source>
</evidence>
<dbReference type="EMBL" id="LXQA010372639">
    <property type="protein sequence ID" value="MCI47450.1"/>
    <property type="molecule type" value="Genomic_DNA"/>
</dbReference>
<dbReference type="Proteomes" id="UP000265520">
    <property type="component" value="Unassembled WGS sequence"/>
</dbReference>
<keyword evidence="3" id="KW-1185">Reference proteome</keyword>
<evidence type="ECO:0000256" key="1">
    <source>
        <dbReference type="SAM" id="MobiDB-lite"/>
    </source>
</evidence>
<evidence type="ECO:0000313" key="2">
    <source>
        <dbReference type="EMBL" id="MCI47450.1"/>
    </source>
</evidence>
<sequence>HQGPWPSAGGYIYSTLAVESLRILTHSENLCFTRTDLSVGAPAGTQPPFASPGSERSNAGRGHSSDQVRSEIKQQILILSAIGYNL</sequence>
<reference evidence="2 3" key="1">
    <citation type="journal article" date="2018" name="Front. Plant Sci.">
        <title>Red Clover (Trifolium pratense) and Zigzag Clover (T. medium) - A Picture of Genomic Similarities and Differences.</title>
        <authorList>
            <person name="Dluhosova J."/>
            <person name="Istvanek J."/>
            <person name="Nedelnik J."/>
            <person name="Repkova J."/>
        </authorList>
    </citation>
    <scope>NUCLEOTIDE SEQUENCE [LARGE SCALE GENOMIC DNA]</scope>
    <source>
        <strain evidence="3">cv. 10/8</strain>
        <tissue evidence="2">Leaf</tissue>
    </source>
</reference>
<feature type="region of interest" description="Disordered" evidence="1">
    <location>
        <begin position="42"/>
        <end position="69"/>
    </location>
</feature>
<organism evidence="2 3">
    <name type="scientific">Trifolium medium</name>
    <dbReference type="NCBI Taxonomy" id="97028"/>
    <lineage>
        <taxon>Eukaryota</taxon>
        <taxon>Viridiplantae</taxon>
        <taxon>Streptophyta</taxon>
        <taxon>Embryophyta</taxon>
        <taxon>Tracheophyta</taxon>
        <taxon>Spermatophyta</taxon>
        <taxon>Magnoliopsida</taxon>
        <taxon>eudicotyledons</taxon>
        <taxon>Gunneridae</taxon>
        <taxon>Pentapetalae</taxon>
        <taxon>rosids</taxon>
        <taxon>fabids</taxon>
        <taxon>Fabales</taxon>
        <taxon>Fabaceae</taxon>
        <taxon>Papilionoideae</taxon>
        <taxon>50 kb inversion clade</taxon>
        <taxon>NPAAA clade</taxon>
        <taxon>Hologalegina</taxon>
        <taxon>IRL clade</taxon>
        <taxon>Trifolieae</taxon>
        <taxon>Trifolium</taxon>
    </lineage>
</organism>
<dbReference type="AlphaFoldDB" id="A0A392SHN5"/>
<name>A0A392SHN5_9FABA</name>
<comment type="caution">
    <text evidence="2">The sequence shown here is derived from an EMBL/GenBank/DDBJ whole genome shotgun (WGS) entry which is preliminary data.</text>
</comment>
<feature type="non-terminal residue" evidence="2">
    <location>
        <position position="1"/>
    </location>
</feature>
<proteinExistence type="predicted"/>
<accession>A0A392SHN5</accession>